<protein>
    <recommendedName>
        <fullName evidence="2">tRNA-intron lyase</fullName>
        <ecNumber evidence="2">4.6.1.16</ecNumber>
    </recommendedName>
    <alternativeName>
        <fullName evidence="5">tRNA-intron endonuclease Sen2</fullName>
    </alternativeName>
</protein>
<reference evidence="11" key="1">
    <citation type="submission" date="2016-02" db="EMBL/GenBank/DDBJ databases">
        <title>Draft genome sequence of Microdochium bolleyi, a fungal endophyte of beachgrass.</title>
        <authorList>
            <consortium name="DOE Joint Genome Institute"/>
            <person name="David A.S."/>
            <person name="May G."/>
            <person name="Haridas S."/>
            <person name="Lim J."/>
            <person name="Wang M."/>
            <person name="Labutti K."/>
            <person name="Lipzen A."/>
            <person name="Barry K."/>
            <person name="Grigoriev I.V."/>
        </authorList>
    </citation>
    <scope>NUCLEOTIDE SEQUENCE [LARGE SCALE GENOMIC DNA]</scope>
    <source>
        <strain evidence="11">J235TASD1</strain>
    </source>
</reference>
<dbReference type="InParanoid" id="A0A136J919"/>
<dbReference type="GO" id="GO:0000214">
    <property type="term" value="C:tRNA-intron endonuclease complex"/>
    <property type="evidence" value="ECO:0007669"/>
    <property type="project" value="InterPro"/>
</dbReference>
<gene>
    <name evidence="10" type="ORF">Micbo1qcDRAFT_161571</name>
</gene>
<evidence type="ECO:0000256" key="4">
    <source>
        <dbReference type="ARBA" id="ARBA00023239"/>
    </source>
</evidence>
<feature type="domain" description="tRNA intron endonuclease catalytic" evidence="9">
    <location>
        <begin position="421"/>
        <end position="524"/>
    </location>
</feature>
<keyword evidence="4" id="KW-0456">Lyase</keyword>
<sequence length="582" mass="64215">MPEPPAVASNGHPPVPSAVPSSNDAGVPDVKKNQTTNSNKSNGPPRKSNSGAAKKTPLHQIYTLPAPVRTFPLPSFYPSNPLSLFHVLYAWLSQTFISPPPREPAVVHKGVWSAETLSVHIVDQQAIRALWEQGFFGKGTYSRSEPNWLKREQVRRGENAGHVAENFTAQRRRERNQMKWERARKEQEAIQRTRMREAWVAPVGPMELLALPNSAYDLGMLYNSDALHVAEDAGVDDDNSARPQTPLTLETTSETAPRLQKSVRFSPKVEANTYNHGDPPSPGAGPNTNTKGQPTNGSLSAPAKLSEEKTASQSSARTPSTKQEARTPSHPSVTSPADDIKDIEHLQLAPEEAFYLSFALGVLEIVDPATSKPIPPREQFAMFRRISSQPRRAPSLSKPSLSGSTSLSSSALATLAPDDPFLLQYAAYHHFRSLGWVVRPGIKFGVDWLLYHRGPVFSHAEFAVLVLPAYTHPWWRGAEGRRRKNDDGGGVGDGQMQRRSWHWLHCANRVQAKALKTLVLVYVDVPPPRSAQLVRGAGLDEIDGVDDVPEAAEGGESITGVLGRYKIREFMVKRWLSNRNRD</sequence>
<keyword evidence="11" id="KW-1185">Reference proteome</keyword>
<evidence type="ECO:0000256" key="2">
    <source>
        <dbReference type="ARBA" id="ARBA00012573"/>
    </source>
</evidence>
<dbReference type="SUPFAM" id="SSF53032">
    <property type="entry name" value="tRNA-intron endonuclease catalytic domain-like"/>
    <property type="match status" value="1"/>
</dbReference>
<feature type="active site" evidence="7">
    <location>
        <position position="516"/>
    </location>
</feature>
<organism evidence="10 11">
    <name type="scientific">Microdochium bolleyi</name>
    <dbReference type="NCBI Taxonomy" id="196109"/>
    <lineage>
        <taxon>Eukaryota</taxon>
        <taxon>Fungi</taxon>
        <taxon>Dikarya</taxon>
        <taxon>Ascomycota</taxon>
        <taxon>Pezizomycotina</taxon>
        <taxon>Sordariomycetes</taxon>
        <taxon>Xylariomycetidae</taxon>
        <taxon>Xylariales</taxon>
        <taxon>Microdochiaceae</taxon>
        <taxon>Microdochium</taxon>
    </lineage>
</organism>
<feature type="compositionally biased region" description="Low complexity" evidence="8">
    <location>
        <begin position="33"/>
        <end position="42"/>
    </location>
</feature>
<dbReference type="GO" id="GO:0005737">
    <property type="term" value="C:cytoplasm"/>
    <property type="evidence" value="ECO:0007669"/>
    <property type="project" value="TreeGrafter"/>
</dbReference>
<dbReference type="GO" id="GO:0000379">
    <property type="term" value="P:tRNA-type intron splice site recognition and cleavage"/>
    <property type="evidence" value="ECO:0007669"/>
    <property type="project" value="TreeGrafter"/>
</dbReference>
<name>A0A136J919_9PEZI</name>
<evidence type="ECO:0000256" key="3">
    <source>
        <dbReference type="ARBA" id="ARBA00022694"/>
    </source>
</evidence>
<dbReference type="InterPro" id="IPR016589">
    <property type="entry name" value="tRNA_splic_SEN2"/>
</dbReference>
<dbReference type="PANTHER" id="PTHR21227:SF0">
    <property type="entry name" value="TRNA-SPLICING ENDONUCLEASE SUBUNIT SEN2"/>
    <property type="match status" value="1"/>
</dbReference>
<dbReference type="InterPro" id="IPR006676">
    <property type="entry name" value="tRNA_splic"/>
</dbReference>
<evidence type="ECO:0000259" key="9">
    <source>
        <dbReference type="Pfam" id="PF01974"/>
    </source>
</evidence>
<feature type="region of interest" description="Disordered" evidence="8">
    <location>
        <begin position="234"/>
        <end position="338"/>
    </location>
</feature>
<evidence type="ECO:0000256" key="1">
    <source>
        <dbReference type="ARBA" id="ARBA00008078"/>
    </source>
</evidence>
<dbReference type="FunFam" id="3.40.1350.10:FF:000007">
    <property type="entry name" value="tRNA-splicing endonuclease subunit Sen2"/>
    <property type="match status" value="1"/>
</dbReference>
<dbReference type="PANTHER" id="PTHR21227">
    <property type="entry name" value="TRNA-SPLICING ENDONUCLEASE SUBUNIT SEN2"/>
    <property type="match status" value="1"/>
</dbReference>
<dbReference type="PIRSF" id="PIRSF011789">
    <property type="entry name" value="tRNA_splic_SEN2"/>
    <property type="match status" value="1"/>
</dbReference>
<dbReference type="InterPro" id="IPR011856">
    <property type="entry name" value="tRNA_endonuc-like_dom_sf"/>
</dbReference>
<dbReference type="Pfam" id="PF01974">
    <property type="entry name" value="tRNA_int_endo"/>
    <property type="match status" value="1"/>
</dbReference>
<dbReference type="AlphaFoldDB" id="A0A136J919"/>
<accession>A0A136J919</accession>
<feature type="region of interest" description="Disordered" evidence="8">
    <location>
        <begin position="1"/>
        <end position="54"/>
    </location>
</feature>
<keyword evidence="3" id="KW-0819">tRNA processing</keyword>
<comment type="catalytic activity">
    <reaction evidence="6">
        <text>pretRNA = a 3'-half-tRNA molecule with a 5'-OH end + a 5'-half-tRNA molecule with a 2',3'-cyclic phosphate end + an intron with a 2',3'-cyclic phosphate and a 5'-hydroxyl terminus.</text>
        <dbReference type="EC" id="4.6.1.16"/>
    </reaction>
</comment>
<dbReference type="InterPro" id="IPR006677">
    <property type="entry name" value="tRNA_intron_Endonuc_cat-like"/>
</dbReference>
<evidence type="ECO:0000256" key="7">
    <source>
        <dbReference type="PIRSR" id="PIRSR011789-1"/>
    </source>
</evidence>
<dbReference type="FunCoup" id="A0A136J919">
    <property type="interactions" value="55"/>
</dbReference>
<feature type="compositionally biased region" description="Polar residues" evidence="8">
    <location>
        <begin position="286"/>
        <end position="299"/>
    </location>
</feature>
<dbReference type="EC" id="4.6.1.16" evidence="2"/>
<feature type="active site" evidence="7">
    <location>
        <position position="459"/>
    </location>
</feature>
<evidence type="ECO:0000256" key="8">
    <source>
        <dbReference type="SAM" id="MobiDB-lite"/>
    </source>
</evidence>
<evidence type="ECO:0000313" key="11">
    <source>
        <dbReference type="Proteomes" id="UP000070501"/>
    </source>
</evidence>
<dbReference type="GO" id="GO:0003676">
    <property type="term" value="F:nucleic acid binding"/>
    <property type="evidence" value="ECO:0007669"/>
    <property type="project" value="InterPro"/>
</dbReference>
<dbReference type="Proteomes" id="UP000070501">
    <property type="component" value="Unassembled WGS sequence"/>
</dbReference>
<feature type="compositionally biased region" description="Polar residues" evidence="8">
    <location>
        <begin position="241"/>
        <end position="255"/>
    </location>
</feature>
<evidence type="ECO:0000313" key="10">
    <source>
        <dbReference type="EMBL" id="KXJ93566.1"/>
    </source>
</evidence>
<dbReference type="STRING" id="196109.A0A136J919"/>
<dbReference type="GO" id="GO:0000213">
    <property type="term" value="F:tRNA-intron lyase activity"/>
    <property type="evidence" value="ECO:0007669"/>
    <property type="project" value="UniProtKB-EC"/>
</dbReference>
<comment type="similarity">
    <text evidence="1">Belongs to the tRNA-intron endonuclease family.</text>
</comment>
<dbReference type="CDD" id="cd22363">
    <property type="entry name" value="tRNA-intron_lyase_C"/>
    <property type="match status" value="1"/>
</dbReference>
<feature type="active site" evidence="7">
    <location>
        <position position="451"/>
    </location>
</feature>
<feature type="compositionally biased region" description="Polar residues" evidence="8">
    <location>
        <begin position="311"/>
        <end position="322"/>
    </location>
</feature>
<dbReference type="Gene3D" id="3.40.1350.10">
    <property type="match status" value="1"/>
</dbReference>
<proteinExistence type="inferred from homology"/>
<dbReference type="EMBL" id="KQ964248">
    <property type="protein sequence ID" value="KXJ93566.1"/>
    <property type="molecule type" value="Genomic_DNA"/>
</dbReference>
<dbReference type="InterPro" id="IPR036167">
    <property type="entry name" value="tRNA_intron_Endo_cat-like_sf"/>
</dbReference>
<evidence type="ECO:0000256" key="6">
    <source>
        <dbReference type="ARBA" id="ARBA00034031"/>
    </source>
</evidence>
<evidence type="ECO:0000256" key="5">
    <source>
        <dbReference type="ARBA" id="ARBA00032432"/>
    </source>
</evidence>
<dbReference type="OrthoDB" id="10249562at2759"/>